<feature type="compositionally biased region" description="Basic and acidic residues" evidence="1">
    <location>
        <begin position="83"/>
        <end position="94"/>
    </location>
</feature>
<dbReference type="EMBL" id="LAZR01057876">
    <property type="protein sequence ID" value="KKK71123.1"/>
    <property type="molecule type" value="Genomic_DNA"/>
</dbReference>
<feature type="non-terminal residue" evidence="2">
    <location>
        <position position="94"/>
    </location>
</feature>
<reference evidence="2" key="1">
    <citation type="journal article" date="2015" name="Nature">
        <title>Complex archaea that bridge the gap between prokaryotes and eukaryotes.</title>
        <authorList>
            <person name="Spang A."/>
            <person name="Saw J.H."/>
            <person name="Jorgensen S.L."/>
            <person name="Zaremba-Niedzwiedzka K."/>
            <person name="Martijn J."/>
            <person name="Lind A.E."/>
            <person name="van Eijk R."/>
            <person name="Schleper C."/>
            <person name="Guy L."/>
            <person name="Ettema T.J."/>
        </authorList>
    </citation>
    <scope>NUCLEOTIDE SEQUENCE</scope>
</reference>
<feature type="region of interest" description="Disordered" evidence="1">
    <location>
        <begin position="37"/>
        <end position="94"/>
    </location>
</feature>
<proteinExistence type="predicted"/>
<feature type="compositionally biased region" description="Pro residues" evidence="1">
    <location>
        <begin position="60"/>
        <end position="72"/>
    </location>
</feature>
<evidence type="ECO:0000256" key="1">
    <source>
        <dbReference type="SAM" id="MobiDB-lite"/>
    </source>
</evidence>
<sequence length="94" mass="10167">MGQIFIEGLGNIRIEGDAPNESETQVILNAISKIKSPPFRQKFEGQEQAAPQRVEEGPLGRPPQPTKPPAPVEGPLGIVGAETRQDVRKTIEDA</sequence>
<evidence type="ECO:0000313" key="2">
    <source>
        <dbReference type="EMBL" id="KKK71123.1"/>
    </source>
</evidence>
<dbReference type="AlphaFoldDB" id="A0A0F8XQ76"/>
<organism evidence="2">
    <name type="scientific">marine sediment metagenome</name>
    <dbReference type="NCBI Taxonomy" id="412755"/>
    <lineage>
        <taxon>unclassified sequences</taxon>
        <taxon>metagenomes</taxon>
        <taxon>ecological metagenomes</taxon>
    </lineage>
</organism>
<accession>A0A0F8XQ76</accession>
<protein>
    <submittedName>
        <fullName evidence="2">Uncharacterized protein</fullName>
    </submittedName>
</protein>
<name>A0A0F8XQ76_9ZZZZ</name>
<gene>
    <name evidence="2" type="ORF">LCGC14_2917100</name>
</gene>
<comment type="caution">
    <text evidence="2">The sequence shown here is derived from an EMBL/GenBank/DDBJ whole genome shotgun (WGS) entry which is preliminary data.</text>
</comment>